<dbReference type="Proteomes" id="UP000446768">
    <property type="component" value="Unassembled WGS sequence"/>
</dbReference>
<sequence>MDYERALISAADGNALLFTGAGFSLGATSLNGNKFPMGKDLARELCGRAGLPLTDDLKTASNHYLKVREPDELIEFLKSTFTVRKCSDAHRLVAQVPWKAVYTTNYDDVMEIAGRDSGRKYTPITLGDEPRLHRDSTASVVHINGFIDRLTRVTLLTEFKLTNVSYLTEQFRKSEWCDLFLHQLRSAQAIFFAGYSLYDLDIQEILFADRSLREKTFFIQKEGMTEQELFFSDLRDFGTILPIGIEKFGADLNGVDPAAINSDKSLVLVGLDEVKLPASPEAATAEDVYSLLLRGESNLDLLFAQQVSGKHNAYLFERDGQARYVANARNYMVVGDLGNGKTTLLRALSAAFLKDGRRCFWVKDETYDCHNEIDAVLKLPEPVVIVFDNYTRKLPLIEYVNFKRREDTTLVFAARTLLHKNFQEDLYYKKIRIDVSRTVEIDCNKLSKAELDNLSIYFSTFGLWGTRAAEPLRSKLNYLRGRCNSELHAILLDLLASPDIRARFSSLFGEFDGSREVSKTLIATFCLNLLNITQPSAHTIAAITGDGTVFSPAFKLNSVLKQFFNSDRDVITPKSPALAEFCLKNFPKPLILVDCLIEICTATRKKADTERRFEISKYYWDIYRDMASFSTVRRMLPDDGKRELLIRFYEGLRPIALERENPLFWLQYAMARMDQPQQGDLEQAAKYLDTAFALAKAKKNFTTVDIETQQARLFLEHALHTANSATEAYAYFMQANARLAKITKEEIYKSEPYRPMHNFEQFYAKFGAHFDDTQCKGLYDAFDYIMQNIKKLPQRVADEPVIITARRIIREVLAKLDMRLRRTV</sequence>
<name>A0A7X2IQI1_9BURK</name>
<evidence type="ECO:0000259" key="1">
    <source>
        <dbReference type="Pfam" id="PF25199"/>
    </source>
</evidence>
<feature type="domain" description="Novel STAND NTPase 5" evidence="1">
    <location>
        <begin position="328"/>
        <end position="423"/>
    </location>
</feature>
<protein>
    <recommendedName>
        <fullName evidence="1">Novel STAND NTPase 5 domain-containing protein</fullName>
    </recommendedName>
</protein>
<evidence type="ECO:0000313" key="3">
    <source>
        <dbReference type="Proteomes" id="UP000446768"/>
    </source>
</evidence>
<dbReference type="InterPro" id="IPR027417">
    <property type="entry name" value="P-loop_NTPase"/>
</dbReference>
<gene>
    <name evidence="2" type="ORF">GJ700_21685</name>
</gene>
<dbReference type="SUPFAM" id="SSF52540">
    <property type="entry name" value="P-loop containing nucleoside triphosphate hydrolases"/>
    <property type="match status" value="1"/>
</dbReference>
<dbReference type="RefSeq" id="WP_154377793.1">
    <property type="nucleotide sequence ID" value="NZ_WKJJ01000014.1"/>
</dbReference>
<dbReference type="Pfam" id="PF13289">
    <property type="entry name" value="SIR2_2"/>
    <property type="match status" value="1"/>
</dbReference>
<dbReference type="EMBL" id="WKJJ01000014">
    <property type="protein sequence ID" value="MRV74322.1"/>
    <property type="molecule type" value="Genomic_DNA"/>
</dbReference>
<evidence type="ECO:0000313" key="2">
    <source>
        <dbReference type="EMBL" id="MRV74322.1"/>
    </source>
</evidence>
<dbReference type="AlphaFoldDB" id="A0A7X2IQI1"/>
<keyword evidence="3" id="KW-1185">Reference proteome</keyword>
<reference evidence="2 3" key="1">
    <citation type="submission" date="2019-11" db="EMBL/GenBank/DDBJ databases">
        <title>Novel species isolated from a subtropical stream in China.</title>
        <authorList>
            <person name="Lu H."/>
        </authorList>
    </citation>
    <scope>NUCLEOTIDE SEQUENCE [LARGE SCALE GENOMIC DNA]</scope>
    <source>
        <strain evidence="2 3">FT92W</strain>
    </source>
</reference>
<comment type="caution">
    <text evidence="2">The sequence shown here is derived from an EMBL/GenBank/DDBJ whole genome shotgun (WGS) entry which is preliminary data.</text>
</comment>
<dbReference type="Pfam" id="PF25199">
    <property type="entry name" value="nSTAND_NTPase5"/>
    <property type="match status" value="1"/>
</dbReference>
<proteinExistence type="predicted"/>
<accession>A0A7X2IQI1</accession>
<organism evidence="2 3">
    <name type="scientific">Pseudoduganella rivuli</name>
    <dbReference type="NCBI Taxonomy" id="2666085"/>
    <lineage>
        <taxon>Bacteria</taxon>
        <taxon>Pseudomonadati</taxon>
        <taxon>Pseudomonadota</taxon>
        <taxon>Betaproteobacteria</taxon>
        <taxon>Burkholderiales</taxon>
        <taxon>Oxalobacteraceae</taxon>
        <taxon>Telluria group</taxon>
        <taxon>Pseudoduganella</taxon>
    </lineage>
</organism>
<dbReference type="InterPro" id="IPR057574">
    <property type="entry name" value="nSTAND_NTPase5_dom"/>
</dbReference>